<dbReference type="Pfam" id="PF13921">
    <property type="entry name" value="Myb_DNA-bind_6"/>
    <property type="match status" value="1"/>
</dbReference>
<dbReference type="CDD" id="cd00167">
    <property type="entry name" value="SANT"/>
    <property type="match status" value="2"/>
</dbReference>
<dbReference type="GO" id="GO:0000981">
    <property type="term" value="F:DNA-binding transcription factor activity, RNA polymerase II-specific"/>
    <property type="evidence" value="ECO:0000318"/>
    <property type="project" value="GO_Central"/>
</dbReference>
<protein>
    <submittedName>
        <fullName evidence="6">Predicted protein</fullName>
    </submittedName>
</protein>
<dbReference type="GO" id="GO:0000978">
    <property type="term" value="F:RNA polymerase II cis-regulatory region sequence-specific DNA binding"/>
    <property type="evidence" value="ECO:0000318"/>
    <property type="project" value="GO_Central"/>
</dbReference>
<dbReference type="InterPro" id="IPR001005">
    <property type="entry name" value="SANT/Myb"/>
</dbReference>
<dbReference type="GeneID" id="123407581"/>
<feature type="domain" description="HTH myb-type" evidence="5">
    <location>
        <begin position="97"/>
        <end position="147"/>
    </location>
</feature>
<dbReference type="SUPFAM" id="SSF46689">
    <property type="entry name" value="Homeodomain-like"/>
    <property type="match status" value="1"/>
</dbReference>
<dbReference type="RefSeq" id="XP_044956684.1">
    <property type="nucleotide sequence ID" value="XM_045100749.1"/>
</dbReference>
<dbReference type="InterPro" id="IPR009057">
    <property type="entry name" value="Homeodomain-like_sf"/>
</dbReference>
<dbReference type="PANTHER" id="PTHR45614">
    <property type="entry name" value="MYB PROTEIN-RELATED"/>
    <property type="match status" value="1"/>
</dbReference>
<dbReference type="SMR" id="F2E9E0"/>
<dbReference type="EMBL" id="AK372765">
    <property type="protein sequence ID" value="BAK03962.1"/>
    <property type="molecule type" value="mRNA"/>
</dbReference>
<evidence type="ECO:0000313" key="7">
    <source>
        <dbReference type="EnsemblPlants" id="HORVU.MOREX.r3.1HG0022890.1"/>
    </source>
</evidence>
<reference evidence="7" key="3">
    <citation type="submission" date="2020-10" db="EMBL/GenBank/DDBJ databases">
        <authorList>
            <person name="Scholz U."/>
            <person name="Mascher M."/>
            <person name="Fiebig A."/>
        </authorList>
    </citation>
    <scope>NUCLEOTIDE SEQUENCE [LARGE SCALE GENOMIC DNA]</scope>
    <source>
        <strain evidence="7">cv. Morex</strain>
    </source>
</reference>
<evidence type="ECO:0000256" key="1">
    <source>
        <dbReference type="ARBA" id="ARBA00022737"/>
    </source>
</evidence>
<dbReference type="KEGG" id="hvg:123407581"/>
<dbReference type="FunFam" id="1.10.10.60:FF:000010">
    <property type="entry name" value="Transcriptional activator Myb isoform A"/>
    <property type="match status" value="1"/>
</dbReference>
<feature type="region of interest" description="Disordered" evidence="3">
    <location>
        <begin position="196"/>
        <end position="215"/>
    </location>
</feature>
<dbReference type="PANTHER" id="PTHR45614:SF80">
    <property type="match status" value="1"/>
</dbReference>
<dbReference type="InterPro" id="IPR017930">
    <property type="entry name" value="Myb_dom"/>
</dbReference>
<evidence type="ECO:0000256" key="3">
    <source>
        <dbReference type="SAM" id="MobiDB-lite"/>
    </source>
</evidence>
<feature type="domain" description="Myb-like" evidence="4">
    <location>
        <begin position="144"/>
        <end position="194"/>
    </location>
</feature>
<organism evidence="6">
    <name type="scientific">Hordeum vulgare subsp. vulgare</name>
    <name type="common">Domesticated barley</name>
    <dbReference type="NCBI Taxonomy" id="112509"/>
    <lineage>
        <taxon>Eukaryota</taxon>
        <taxon>Viridiplantae</taxon>
        <taxon>Streptophyta</taxon>
        <taxon>Embryophyta</taxon>
        <taxon>Tracheophyta</taxon>
        <taxon>Spermatophyta</taxon>
        <taxon>Magnoliopsida</taxon>
        <taxon>Liliopsida</taxon>
        <taxon>Poales</taxon>
        <taxon>Poaceae</taxon>
        <taxon>BOP clade</taxon>
        <taxon>Pooideae</taxon>
        <taxon>Triticodae</taxon>
        <taxon>Triticeae</taxon>
        <taxon>Hordeinae</taxon>
        <taxon>Hordeum</taxon>
    </lineage>
</organism>
<evidence type="ECO:0000313" key="8">
    <source>
        <dbReference type="Proteomes" id="UP000011116"/>
    </source>
</evidence>
<feature type="domain" description="HTH myb-type" evidence="5">
    <location>
        <begin position="152"/>
        <end position="198"/>
    </location>
</feature>
<feature type="domain" description="Myb-like" evidence="4">
    <location>
        <begin position="97"/>
        <end position="143"/>
    </location>
</feature>
<proteinExistence type="evidence at transcript level"/>
<evidence type="ECO:0000259" key="5">
    <source>
        <dbReference type="PROSITE" id="PS51294"/>
    </source>
</evidence>
<dbReference type="InterPro" id="IPR050560">
    <property type="entry name" value="MYB_TF"/>
</dbReference>
<dbReference type="Gramene" id="HORVU.MOREX.r3.1HG0022890.1">
    <property type="protein sequence ID" value="HORVU.MOREX.r3.1HG0022890.1"/>
    <property type="gene ID" value="HORVU.MOREX.r3.1HG0022890"/>
</dbReference>
<dbReference type="GO" id="GO:0005634">
    <property type="term" value="C:nucleus"/>
    <property type="evidence" value="ECO:0000318"/>
    <property type="project" value="GO_Central"/>
</dbReference>
<dbReference type="GO" id="GO:0006355">
    <property type="term" value="P:regulation of DNA-templated transcription"/>
    <property type="evidence" value="ECO:0000318"/>
    <property type="project" value="GO_Central"/>
</dbReference>
<dbReference type="SMART" id="SM00717">
    <property type="entry name" value="SANT"/>
    <property type="match status" value="2"/>
</dbReference>
<name>F2E9E0_HORVV</name>
<dbReference type="EnsemblPlants" id="HORVU.MOREX.r3.1HG0022890.1">
    <property type="protein sequence ID" value="HORVU.MOREX.r3.1HG0022890.1"/>
    <property type="gene ID" value="HORVU.MOREX.r3.1HG0022890"/>
</dbReference>
<reference evidence="6" key="1">
    <citation type="journal article" date="2011" name="Plant Physiol.">
        <title>Comprehensive sequence analysis of 24,783 barley full-length cDNAs derived from 12 clone libraries.</title>
        <authorList>
            <person name="Matsumoto T."/>
            <person name="Tanaka T."/>
            <person name="Sakai H."/>
            <person name="Amano N."/>
            <person name="Kanamori H."/>
            <person name="Kurita K."/>
            <person name="Kikuta A."/>
            <person name="Kamiya K."/>
            <person name="Yamamoto M."/>
            <person name="Ikawa H."/>
            <person name="Fujii N."/>
            <person name="Hori K."/>
            <person name="Itoh T."/>
            <person name="Sato K."/>
        </authorList>
    </citation>
    <scope>NUCLEOTIDE SEQUENCE</scope>
    <source>
        <tissue evidence="6">Flower</tissue>
    </source>
</reference>
<keyword evidence="1" id="KW-0677">Repeat</keyword>
<dbReference type="PROSITE" id="PS51294">
    <property type="entry name" value="HTH_MYB"/>
    <property type="match status" value="2"/>
</dbReference>
<reference evidence="7" key="4">
    <citation type="submission" date="2022-01" db="UniProtKB">
        <authorList>
            <consortium name="EnsemblPlants"/>
        </authorList>
    </citation>
    <scope>IDENTIFICATION</scope>
    <source>
        <strain evidence="7">subsp. vulgare</strain>
    </source>
</reference>
<evidence type="ECO:0000259" key="4">
    <source>
        <dbReference type="PROSITE" id="PS50090"/>
    </source>
</evidence>
<sequence>MAEGSACFNWGMATSMVGNHYPGSGHGGVAQHFVHDDDDAPAGVVVVPGVGSRASRGISEIDPTGFPGYGSSDAHMAIAAPPRRPPRAGSSGLTQFKGAWTVEEDKLLRAKVQEFGNGNWAKVALYLPGRSGKQCRERWINQLDPTIERKIWTDAEDMELIEAHQAWGNRWSVIARLLPGRSENAVKNHWNATKRSLSSKRLLKKRNSEQPPPGRLSILAEYIRSLDPHNESPAETPPPSPPLYHGQEHGRRIGMASLDAGNVIAPTTQAQSVYPNPAMTGMYNHQNSANMQYWVPDLNATGGQQGGYSHYTPPDTQLNHRLAYGLLPAQMVSEQDIQQAAAYASMNMYPFNGQQTLLASNLNNQLGGAGGGAGGWSYYYGMDASGPSRRATGSGSGSDPDDIDVVQMASREFAGQDQEPPRSYD</sequence>
<dbReference type="PROSITE" id="PS50090">
    <property type="entry name" value="MYB_LIKE"/>
    <property type="match status" value="2"/>
</dbReference>
<keyword evidence="2" id="KW-0238">DNA-binding</keyword>
<evidence type="ECO:0000256" key="2">
    <source>
        <dbReference type="ARBA" id="ARBA00023125"/>
    </source>
</evidence>
<accession>F2E9E0</accession>
<dbReference type="Gene3D" id="1.10.10.60">
    <property type="entry name" value="Homeodomain-like"/>
    <property type="match status" value="2"/>
</dbReference>
<keyword evidence="8" id="KW-1185">Reference proteome</keyword>
<dbReference type="Proteomes" id="UP000011116">
    <property type="component" value="Chromosome 1H"/>
</dbReference>
<dbReference type="OrthoDB" id="613759at2759"/>
<reference evidence="8" key="2">
    <citation type="journal article" date="2012" name="Nature">
        <title>A physical, genetic and functional sequence assembly of the barley genome.</title>
        <authorList>
            <consortium name="The International Barley Genome Sequencing Consortium"/>
            <person name="Mayer K.F."/>
            <person name="Waugh R."/>
            <person name="Brown J.W."/>
            <person name="Schulman A."/>
            <person name="Langridge P."/>
            <person name="Platzer M."/>
            <person name="Fincher G.B."/>
            <person name="Muehlbauer G.J."/>
            <person name="Sato K."/>
            <person name="Close T.J."/>
            <person name="Wise R.P."/>
            <person name="Stein N."/>
        </authorList>
    </citation>
    <scope>NUCLEOTIDE SEQUENCE [LARGE SCALE GENOMIC DNA]</scope>
    <source>
        <strain evidence="8">cv. Morex</strain>
    </source>
</reference>
<gene>
    <name evidence="7" type="primary">LOC123407581</name>
</gene>
<dbReference type="AlphaFoldDB" id="F2E9E0"/>
<evidence type="ECO:0000313" key="6">
    <source>
        <dbReference type="EMBL" id="BAK03962.1"/>
    </source>
</evidence>
<dbReference type="Gramene" id="HORVU.MOREX.r2.1HG0018210.1">
    <property type="protein sequence ID" value="HORVU.MOREX.r2.1HG0018210.1"/>
    <property type="gene ID" value="HORVU.MOREX.r2.1HG0018210"/>
</dbReference>